<dbReference type="InterPro" id="IPR042211">
    <property type="entry name" value="CRISPR-assoc_Cas1_N"/>
</dbReference>
<name>A0A832G8K5_9BACT</name>
<keyword evidence="3 10" id="KW-0255">Endonuclease</keyword>
<gene>
    <name evidence="11" type="primary">cas1c</name>
    <name evidence="10" type="synonym">cas1</name>
    <name evidence="11" type="ORF">ENS56_14585</name>
</gene>
<evidence type="ECO:0000256" key="4">
    <source>
        <dbReference type="ARBA" id="ARBA00022801"/>
    </source>
</evidence>
<evidence type="ECO:0000256" key="2">
    <source>
        <dbReference type="ARBA" id="ARBA00022723"/>
    </source>
</evidence>
<feature type="binding site" evidence="10">
    <location>
        <position position="238"/>
    </location>
    <ligand>
        <name>Mn(2+)</name>
        <dbReference type="ChEBI" id="CHEBI:29035"/>
    </ligand>
</feature>
<dbReference type="Gene3D" id="1.20.120.920">
    <property type="entry name" value="CRISPR-associated endonuclease Cas1, C-terminal domain"/>
    <property type="match status" value="1"/>
</dbReference>
<dbReference type="PANTHER" id="PTHR34353:SF2">
    <property type="entry name" value="CRISPR-ASSOCIATED ENDONUCLEASE CAS1 1"/>
    <property type="match status" value="1"/>
</dbReference>
<evidence type="ECO:0000256" key="5">
    <source>
        <dbReference type="ARBA" id="ARBA00022842"/>
    </source>
</evidence>
<evidence type="ECO:0000256" key="1">
    <source>
        <dbReference type="ARBA" id="ARBA00022722"/>
    </source>
</evidence>
<evidence type="ECO:0000313" key="11">
    <source>
        <dbReference type="EMBL" id="HGT49262.1"/>
    </source>
</evidence>
<dbReference type="NCBIfam" id="TIGR00287">
    <property type="entry name" value="cas1"/>
    <property type="match status" value="1"/>
</dbReference>
<dbReference type="InterPro" id="IPR002729">
    <property type="entry name" value="CRISPR-assoc_Cas1"/>
</dbReference>
<keyword evidence="2 10" id="KW-0479">Metal-binding</keyword>
<keyword evidence="1 10" id="KW-0540">Nuclease</keyword>
<dbReference type="NCBIfam" id="TIGR03640">
    <property type="entry name" value="cas1_DVULG"/>
    <property type="match status" value="1"/>
</dbReference>
<evidence type="ECO:0000256" key="6">
    <source>
        <dbReference type="ARBA" id="ARBA00023118"/>
    </source>
</evidence>
<keyword evidence="7 10" id="KW-0238">DNA-binding</keyword>
<protein>
    <recommendedName>
        <fullName evidence="10">CRISPR-associated endonuclease Cas1</fullName>
        <ecNumber evidence="10">3.1.-.-</ecNumber>
    </recommendedName>
</protein>
<dbReference type="Gene3D" id="3.100.10.20">
    <property type="entry name" value="CRISPR-associated endonuclease Cas1, N-terminal domain"/>
    <property type="match status" value="1"/>
</dbReference>
<feature type="binding site" evidence="10">
    <location>
        <position position="170"/>
    </location>
    <ligand>
        <name>Mn(2+)</name>
        <dbReference type="ChEBI" id="CHEBI:29035"/>
    </ligand>
</feature>
<evidence type="ECO:0000256" key="9">
    <source>
        <dbReference type="ARBA" id="ARBA00038592"/>
    </source>
</evidence>
<dbReference type="GO" id="GO:0003677">
    <property type="term" value="F:DNA binding"/>
    <property type="evidence" value="ECO:0007669"/>
    <property type="project" value="UniProtKB-KW"/>
</dbReference>
<dbReference type="PANTHER" id="PTHR34353">
    <property type="entry name" value="CRISPR-ASSOCIATED ENDONUCLEASE CAS1 1"/>
    <property type="match status" value="1"/>
</dbReference>
<dbReference type="EC" id="3.1.-.-" evidence="10"/>
<keyword evidence="6 10" id="KW-0051">Antiviral defense</keyword>
<comment type="caution">
    <text evidence="11">The sequence shown here is derived from an EMBL/GenBank/DDBJ whole genome shotgun (WGS) entry which is preliminary data.</text>
</comment>
<dbReference type="GO" id="GO:0046872">
    <property type="term" value="F:metal ion binding"/>
    <property type="evidence" value="ECO:0007669"/>
    <property type="project" value="UniProtKB-UniRule"/>
</dbReference>
<comment type="subunit">
    <text evidence="9 10">Homodimer, forms a heterotetramer with a Cas2 homodimer.</text>
</comment>
<organism evidence="11">
    <name type="scientific">Ignavibacterium album</name>
    <dbReference type="NCBI Taxonomy" id="591197"/>
    <lineage>
        <taxon>Bacteria</taxon>
        <taxon>Pseudomonadati</taxon>
        <taxon>Ignavibacteriota</taxon>
        <taxon>Ignavibacteria</taxon>
        <taxon>Ignavibacteriales</taxon>
        <taxon>Ignavibacteriaceae</taxon>
        <taxon>Ignavibacterium</taxon>
    </lineage>
</organism>
<sequence>MKKHLNTLYITSDDAYVRKEHETFVVEIKDSEGNWKKAFQAPVNSIENIVCFGFKPLTPQLMAFCAERNVGISYLDEYGRFLARVYGAQKGNVLLRKAQYAISDNEFESLKIAKPIIAAKVANYRNLLLRHQRNHPDISPDSVYHASELLGNRLQKIQNAETLNELIGYEGECATIYFGELSNLITAQKDDFKFTQRSKRPPLDPANALLSFLYAILANDVRSALETVGLDPQVGFLHQIRPGRPSLALDLMEEFRAYLGDRIMLNLINLKQVTIKDFEFRESGEVRISDSARKEILTAYQKRKQEEITHPFLGEKMTIGLLPHIQAQLLARYIRGDLETYPPFYLK</sequence>
<dbReference type="GO" id="GO:0043571">
    <property type="term" value="P:maintenance of CRISPR repeat elements"/>
    <property type="evidence" value="ECO:0007669"/>
    <property type="project" value="UniProtKB-UniRule"/>
</dbReference>
<dbReference type="CDD" id="cd09721">
    <property type="entry name" value="Cas1_I-C"/>
    <property type="match status" value="1"/>
</dbReference>
<evidence type="ECO:0000256" key="10">
    <source>
        <dbReference type="HAMAP-Rule" id="MF_01470"/>
    </source>
</evidence>
<comment type="cofactor">
    <cofactor evidence="10">
        <name>Mg(2+)</name>
        <dbReference type="ChEBI" id="CHEBI:18420"/>
    </cofactor>
    <cofactor evidence="10">
        <name>Mn(2+)</name>
        <dbReference type="ChEBI" id="CHEBI:29035"/>
    </cofactor>
</comment>
<feature type="binding site" evidence="10">
    <location>
        <position position="253"/>
    </location>
    <ligand>
        <name>Mn(2+)</name>
        <dbReference type="ChEBI" id="CHEBI:29035"/>
    </ligand>
</feature>
<dbReference type="InterPro" id="IPR019856">
    <property type="entry name" value="CRISPR-assoc_Cas1_DVULG"/>
</dbReference>
<dbReference type="GO" id="GO:0004520">
    <property type="term" value="F:DNA endonuclease activity"/>
    <property type="evidence" value="ECO:0007669"/>
    <property type="project" value="InterPro"/>
</dbReference>
<evidence type="ECO:0000256" key="3">
    <source>
        <dbReference type="ARBA" id="ARBA00022759"/>
    </source>
</evidence>
<dbReference type="GO" id="GO:0051607">
    <property type="term" value="P:defense response to virus"/>
    <property type="evidence" value="ECO:0007669"/>
    <property type="project" value="UniProtKB-UniRule"/>
</dbReference>
<comment type="function">
    <text evidence="10">CRISPR (clustered regularly interspaced short palindromic repeat), is an adaptive immune system that provides protection against mobile genetic elements (viruses, transposable elements and conjugative plasmids). CRISPR clusters contain spacers, sequences complementary to antecedent mobile elements, and target invading nucleic acids. CRISPR clusters are transcribed and processed into CRISPR RNA (crRNA). Acts as a dsDNA endonuclease. Involved in the integration of spacer DNA into the CRISPR cassette.</text>
</comment>
<dbReference type="Pfam" id="PF01867">
    <property type="entry name" value="Cas_Cas1"/>
    <property type="match status" value="1"/>
</dbReference>
<keyword evidence="5 10" id="KW-0460">Magnesium</keyword>
<dbReference type="InterPro" id="IPR050646">
    <property type="entry name" value="Cas1"/>
</dbReference>
<evidence type="ECO:0000256" key="8">
    <source>
        <dbReference type="ARBA" id="ARBA00023211"/>
    </source>
</evidence>
<keyword evidence="8 10" id="KW-0464">Manganese</keyword>
<reference evidence="11" key="1">
    <citation type="journal article" date="2020" name="mSystems">
        <title>Genome- and Community-Level Interaction Insights into Carbon Utilization and Element Cycling Functions of Hydrothermarchaeota in Hydrothermal Sediment.</title>
        <authorList>
            <person name="Zhou Z."/>
            <person name="Liu Y."/>
            <person name="Xu W."/>
            <person name="Pan J."/>
            <person name="Luo Z.H."/>
            <person name="Li M."/>
        </authorList>
    </citation>
    <scope>NUCLEOTIDE SEQUENCE [LARGE SCALE GENOMIC DNA]</scope>
    <source>
        <strain evidence="11">SpSt-500</strain>
    </source>
</reference>
<dbReference type="EMBL" id="DSVI01000027">
    <property type="protein sequence ID" value="HGT49262.1"/>
    <property type="molecule type" value="Genomic_DNA"/>
</dbReference>
<keyword evidence="4 10" id="KW-0378">Hydrolase</keyword>
<dbReference type="GO" id="GO:0016787">
    <property type="term" value="F:hydrolase activity"/>
    <property type="evidence" value="ECO:0007669"/>
    <property type="project" value="UniProtKB-KW"/>
</dbReference>
<dbReference type="HAMAP" id="MF_01470">
    <property type="entry name" value="Cas1"/>
    <property type="match status" value="1"/>
</dbReference>
<proteinExistence type="inferred from homology"/>
<accession>A0A832G8K5</accession>
<dbReference type="InterPro" id="IPR042206">
    <property type="entry name" value="CRISPR-assoc_Cas1_C"/>
</dbReference>
<evidence type="ECO:0000256" key="7">
    <source>
        <dbReference type="ARBA" id="ARBA00023125"/>
    </source>
</evidence>
<comment type="similarity">
    <text evidence="10">Belongs to the CRISPR-associated endonuclease Cas1 family.</text>
</comment>
<dbReference type="AlphaFoldDB" id="A0A832G8K5"/>